<dbReference type="KEGG" id="bfu:BCIN_04g01880"/>
<accession>A0A384JES7</accession>
<dbReference type="VEuPathDB" id="FungiDB:Bcin04g01880"/>
<evidence type="ECO:0000313" key="3">
    <source>
        <dbReference type="EMBL" id="ATZ48982.1"/>
    </source>
</evidence>
<keyword evidence="4" id="KW-1185">Reference proteome</keyword>
<dbReference type="GeneID" id="36394094"/>
<reference evidence="3 4" key="3">
    <citation type="journal article" date="2017" name="Mol. Plant Pathol.">
        <title>A gapless genome sequence of the fungus Botrytis cinerea.</title>
        <authorList>
            <person name="Van Kan J.A."/>
            <person name="Stassen J.H."/>
            <person name="Mosbach A."/>
            <person name="Van Der Lee T.A."/>
            <person name="Faino L."/>
            <person name="Farmer A.D."/>
            <person name="Papasotiriou D.G."/>
            <person name="Zhou S."/>
            <person name="Seidl M.F."/>
            <person name="Cottam E."/>
            <person name="Edel D."/>
            <person name="Hahn M."/>
            <person name="Schwartz D.C."/>
            <person name="Dietrich R.A."/>
            <person name="Widdison S."/>
            <person name="Scalliet G."/>
        </authorList>
    </citation>
    <scope>NUCLEOTIDE SEQUENCE [LARGE SCALE GENOMIC DNA]</scope>
    <source>
        <strain evidence="3 4">B05.10</strain>
    </source>
</reference>
<dbReference type="OrthoDB" id="3565427at2759"/>
<feature type="coiled-coil region" evidence="1">
    <location>
        <begin position="422"/>
        <end position="449"/>
    </location>
</feature>
<dbReference type="Proteomes" id="UP000001798">
    <property type="component" value="Chromosome 4"/>
</dbReference>
<feature type="region of interest" description="Disordered" evidence="2">
    <location>
        <begin position="533"/>
        <end position="564"/>
    </location>
</feature>
<reference evidence="3 4" key="2">
    <citation type="journal article" date="2012" name="Eukaryot. Cell">
        <title>Genome update of Botrytis cinerea strains B05.10 and T4.</title>
        <authorList>
            <person name="Staats M."/>
            <person name="van Kan J.A."/>
        </authorList>
    </citation>
    <scope>NUCLEOTIDE SEQUENCE [LARGE SCALE GENOMIC DNA]</scope>
    <source>
        <strain evidence="3 4">B05.10</strain>
    </source>
</reference>
<name>A0A384JES7_BOTFB</name>
<feature type="compositionally biased region" description="Basic and acidic residues" evidence="2">
    <location>
        <begin position="533"/>
        <end position="553"/>
    </location>
</feature>
<protein>
    <submittedName>
        <fullName evidence="3">Uncharacterized protein</fullName>
    </submittedName>
</protein>
<evidence type="ECO:0000313" key="4">
    <source>
        <dbReference type="Proteomes" id="UP000001798"/>
    </source>
</evidence>
<dbReference type="AlphaFoldDB" id="A0A384JES7"/>
<dbReference type="EMBL" id="CP009808">
    <property type="protein sequence ID" value="ATZ48982.1"/>
    <property type="molecule type" value="Genomic_DNA"/>
</dbReference>
<dbReference type="RefSeq" id="XP_024548192.1">
    <property type="nucleotide sequence ID" value="XM_024692417.1"/>
</dbReference>
<reference evidence="3 4" key="1">
    <citation type="journal article" date="2011" name="PLoS Genet.">
        <title>Genomic analysis of the necrotrophic fungal pathogens Sclerotinia sclerotiorum and Botrytis cinerea.</title>
        <authorList>
            <person name="Amselem J."/>
            <person name="Cuomo C.A."/>
            <person name="van Kan J.A."/>
            <person name="Viaud M."/>
            <person name="Benito E.P."/>
            <person name="Couloux A."/>
            <person name="Coutinho P.M."/>
            <person name="de Vries R.P."/>
            <person name="Dyer P.S."/>
            <person name="Fillinger S."/>
            <person name="Fournier E."/>
            <person name="Gout L."/>
            <person name="Hahn M."/>
            <person name="Kohn L."/>
            <person name="Lapalu N."/>
            <person name="Plummer K.M."/>
            <person name="Pradier J.M."/>
            <person name="Quevillon E."/>
            <person name="Sharon A."/>
            <person name="Simon A."/>
            <person name="ten Have A."/>
            <person name="Tudzynski B."/>
            <person name="Tudzynski P."/>
            <person name="Wincker P."/>
            <person name="Andrew M."/>
            <person name="Anthouard V."/>
            <person name="Beever R.E."/>
            <person name="Beffa R."/>
            <person name="Benoit I."/>
            <person name="Bouzid O."/>
            <person name="Brault B."/>
            <person name="Chen Z."/>
            <person name="Choquer M."/>
            <person name="Collemare J."/>
            <person name="Cotton P."/>
            <person name="Danchin E.G."/>
            <person name="Da Silva C."/>
            <person name="Gautier A."/>
            <person name="Giraud C."/>
            <person name="Giraud T."/>
            <person name="Gonzalez C."/>
            <person name="Grossetete S."/>
            <person name="Guldener U."/>
            <person name="Henrissat B."/>
            <person name="Howlett B.J."/>
            <person name="Kodira C."/>
            <person name="Kretschmer M."/>
            <person name="Lappartient A."/>
            <person name="Leroch M."/>
            <person name="Levis C."/>
            <person name="Mauceli E."/>
            <person name="Neuveglise C."/>
            <person name="Oeser B."/>
            <person name="Pearson M."/>
            <person name="Poulain J."/>
            <person name="Poussereau N."/>
            <person name="Quesneville H."/>
            <person name="Rascle C."/>
            <person name="Schumacher J."/>
            <person name="Segurens B."/>
            <person name="Sexton A."/>
            <person name="Silva E."/>
            <person name="Sirven C."/>
            <person name="Soanes D.M."/>
            <person name="Talbot N.J."/>
            <person name="Templeton M."/>
            <person name="Yandava C."/>
            <person name="Yarden O."/>
            <person name="Zeng Q."/>
            <person name="Rollins J.A."/>
            <person name="Lebrun M.H."/>
            <person name="Dickman M."/>
        </authorList>
    </citation>
    <scope>NUCLEOTIDE SEQUENCE [LARGE SCALE GENOMIC DNA]</scope>
    <source>
        <strain evidence="3 4">B05.10</strain>
    </source>
</reference>
<feature type="coiled-coil region" evidence="1">
    <location>
        <begin position="689"/>
        <end position="716"/>
    </location>
</feature>
<evidence type="ECO:0000256" key="1">
    <source>
        <dbReference type="SAM" id="Coils"/>
    </source>
</evidence>
<gene>
    <name evidence="3" type="ORF">BCIN_04g01880</name>
</gene>
<organism evidence="3 4">
    <name type="scientific">Botryotinia fuckeliana (strain B05.10)</name>
    <name type="common">Noble rot fungus</name>
    <name type="synonym">Botrytis cinerea</name>
    <dbReference type="NCBI Taxonomy" id="332648"/>
    <lineage>
        <taxon>Eukaryota</taxon>
        <taxon>Fungi</taxon>
        <taxon>Dikarya</taxon>
        <taxon>Ascomycota</taxon>
        <taxon>Pezizomycotina</taxon>
        <taxon>Leotiomycetes</taxon>
        <taxon>Helotiales</taxon>
        <taxon>Sclerotiniaceae</taxon>
        <taxon>Botrytis</taxon>
    </lineage>
</organism>
<evidence type="ECO:0000256" key="2">
    <source>
        <dbReference type="SAM" id="MobiDB-lite"/>
    </source>
</evidence>
<proteinExistence type="predicted"/>
<keyword evidence="1" id="KW-0175">Coiled coil</keyword>
<sequence>MDNMNEGKESSEEWKIIKSIKRKVDDCFEAESDMTLSAREADWIDYFRRKYPPLPKNIPKDTEAFQAITKKASEAANSGQSLWLTAREVEAYKLTSLRDAYYDKSPSKSPIDDILLWFQVFRRTYMDGTHCLDYQWDPFKDYSNNVGISLSEEFSIASKPCFNVPGGREELAKEWYLCSLSSHEKLNDAMLWQVDVTLNSKEAHVLAFQGLSLPVSKEIAAKIPSKATRETYMEMAAFDPENALPQYLFLRLSQGSKDKVNLTVTFTSDEAATLLIVMKFNPVPKLDPSIEIPAKAVEYHDGNHEITPPEWVRKAIEAQVAAGQEEPKRFENGYPLTTKTPEQRQQWRQEEKDRLISLGHTELAAVRKDPKEKMIKSKVTIKEIKAVIETKAEESSKVHEESEEEAEDRANIELVLSLGRRINAKERQIADKETEMKHLQNIHENREQTLKTENNKLGSALTMAKEKLDKALKEPDRVRSEWSAKIQRLHEKVYRLEQELEAEQDAHNITKLDSAETNNKLSRHKAAHERFVTKATELKRERDEARQERDKLRASRVSQAQLDDTKASEISRAVEDSTKPLKATILASKAKIATLETTITKLKDDERMKKSREGTSANQGAQELDHLKARYREMSEVLTRERNGRARDAISWKNIESDLQRQLQYQKYVSANLQSQIMQQSNGDQALQDQALQDQLAFLQARNTRLEDENSQFRTLQIMMQEIGRSQTPRLV</sequence>